<dbReference type="GO" id="GO:0004497">
    <property type="term" value="F:monooxygenase activity"/>
    <property type="evidence" value="ECO:0007669"/>
    <property type="project" value="UniProtKB-KW"/>
</dbReference>
<keyword evidence="11" id="KW-1133">Transmembrane helix</keyword>
<comment type="cofactor">
    <cofactor evidence="1 9">
        <name>heme</name>
        <dbReference type="ChEBI" id="CHEBI:30413"/>
    </cofactor>
</comment>
<dbReference type="InterPro" id="IPR036396">
    <property type="entry name" value="Cyt_P450_sf"/>
</dbReference>
<keyword evidence="11" id="KW-0472">Membrane</keyword>
<protein>
    <recommendedName>
        <fullName evidence="14">O-methylsterigmatocystin oxidoreductase</fullName>
    </recommendedName>
</protein>
<gene>
    <name evidence="12" type="ORF">RDB_LOCUS103988</name>
</gene>
<dbReference type="Proteomes" id="UP000663861">
    <property type="component" value="Unassembled WGS sequence"/>
</dbReference>
<dbReference type="PRINTS" id="PR00463">
    <property type="entry name" value="EP450I"/>
</dbReference>
<evidence type="ECO:0000256" key="6">
    <source>
        <dbReference type="ARBA" id="ARBA00023002"/>
    </source>
</evidence>
<keyword evidence="6 10" id="KW-0560">Oxidoreductase</keyword>
<evidence type="ECO:0000256" key="10">
    <source>
        <dbReference type="RuleBase" id="RU000461"/>
    </source>
</evidence>
<name>A0A8H3H586_9AGAM</name>
<evidence type="ECO:0000313" key="12">
    <source>
        <dbReference type="EMBL" id="CAE6485589.1"/>
    </source>
</evidence>
<feature type="binding site" description="axial binding residue" evidence="9">
    <location>
        <position position="442"/>
    </location>
    <ligand>
        <name>heme</name>
        <dbReference type="ChEBI" id="CHEBI:30413"/>
    </ligand>
    <ligandPart>
        <name>Fe</name>
        <dbReference type="ChEBI" id="CHEBI:18248"/>
    </ligandPart>
</feature>
<dbReference type="InterPro" id="IPR050364">
    <property type="entry name" value="Cytochrome_P450_fung"/>
</dbReference>
<evidence type="ECO:0008006" key="14">
    <source>
        <dbReference type="Google" id="ProtNLM"/>
    </source>
</evidence>
<evidence type="ECO:0000256" key="5">
    <source>
        <dbReference type="ARBA" id="ARBA00022723"/>
    </source>
</evidence>
<evidence type="ECO:0000256" key="8">
    <source>
        <dbReference type="ARBA" id="ARBA00023033"/>
    </source>
</evidence>
<evidence type="ECO:0000256" key="7">
    <source>
        <dbReference type="ARBA" id="ARBA00023004"/>
    </source>
</evidence>
<dbReference type="AlphaFoldDB" id="A0A8H3H586"/>
<feature type="transmembrane region" description="Helical" evidence="11">
    <location>
        <begin position="447"/>
        <end position="467"/>
    </location>
</feature>
<dbReference type="PANTHER" id="PTHR46300">
    <property type="entry name" value="P450, PUTATIVE (EUROFUNG)-RELATED-RELATED"/>
    <property type="match status" value="1"/>
</dbReference>
<dbReference type="CDD" id="cd11065">
    <property type="entry name" value="CYP64-like"/>
    <property type="match status" value="1"/>
</dbReference>
<dbReference type="Pfam" id="PF00067">
    <property type="entry name" value="p450"/>
    <property type="match status" value="1"/>
</dbReference>
<keyword evidence="11" id="KW-0812">Transmembrane</keyword>
<evidence type="ECO:0000256" key="4">
    <source>
        <dbReference type="ARBA" id="ARBA00022617"/>
    </source>
</evidence>
<keyword evidence="5 9" id="KW-0479">Metal-binding</keyword>
<reference evidence="12" key="1">
    <citation type="submission" date="2021-01" db="EMBL/GenBank/DDBJ databases">
        <authorList>
            <person name="Kaushik A."/>
        </authorList>
    </citation>
    <scope>NUCLEOTIDE SEQUENCE</scope>
    <source>
        <strain evidence="12">AG4-RS23</strain>
    </source>
</reference>
<accession>A0A8H3H586</accession>
<dbReference type="SUPFAM" id="SSF48264">
    <property type="entry name" value="Cytochrome P450"/>
    <property type="match status" value="1"/>
</dbReference>
<dbReference type="InterPro" id="IPR001128">
    <property type="entry name" value="Cyt_P450"/>
</dbReference>
<sequence>MSDKPLLIGLTVATGLLTYKLYRDRQGSEPELPPSPRSYPLIGHLLSVPKEDEYLGFMRLGEELASKIFSLSVFGTTIVVLNDKEDAANLLDKRSAKYSDRTSPPMAKPLLIDWEDFGSLIGYGDRWRKYRRLMNPWLNKQAVTVYNESQEQATRTLLRRLLENPEETRSSHDLEAELYLSVSTTLFDSLYGHKAAFSNDPLLVRTQKLITYFAYSMNSSSHYVNSIPALRYIPEWFPGAGWKREAVKWRKEKDSLVDEMYSVGLRNATKVEGVRPMVQSLRTQALKLGFTEEEADNHVKQICITLVGGGTDTTLNTLMMFFLAMVLYPEVQKKAQEELDSVIGSTRLPTIEDRPYLNYIEMVMQELFRWAPVTPIGVPHTCYQDDTYKGYHIPKGAIVIGNAWAMTRDPLVYENPEVFDPDRYLDPSTPLSPVFGWGRRRCPGVHFAQASVFIAIASILMTFNIGVAQDKNGKDITPSRKLINSIVLTPEPFMLKLTSRSVIHKELILQSY</sequence>
<dbReference type="EMBL" id="CAJMWY010002233">
    <property type="protein sequence ID" value="CAE6485589.1"/>
    <property type="molecule type" value="Genomic_DNA"/>
</dbReference>
<organism evidence="12 13">
    <name type="scientific">Rhizoctonia solani</name>
    <dbReference type="NCBI Taxonomy" id="456999"/>
    <lineage>
        <taxon>Eukaryota</taxon>
        <taxon>Fungi</taxon>
        <taxon>Dikarya</taxon>
        <taxon>Basidiomycota</taxon>
        <taxon>Agaricomycotina</taxon>
        <taxon>Agaricomycetes</taxon>
        <taxon>Cantharellales</taxon>
        <taxon>Ceratobasidiaceae</taxon>
        <taxon>Rhizoctonia</taxon>
    </lineage>
</organism>
<evidence type="ECO:0000256" key="1">
    <source>
        <dbReference type="ARBA" id="ARBA00001971"/>
    </source>
</evidence>
<comment type="pathway">
    <text evidence="2">Secondary metabolite biosynthesis.</text>
</comment>
<evidence type="ECO:0000256" key="9">
    <source>
        <dbReference type="PIRSR" id="PIRSR602401-1"/>
    </source>
</evidence>
<evidence type="ECO:0000256" key="3">
    <source>
        <dbReference type="ARBA" id="ARBA00010617"/>
    </source>
</evidence>
<evidence type="ECO:0000256" key="2">
    <source>
        <dbReference type="ARBA" id="ARBA00005179"/>
    </source>
</evidence>
<keyword evidence="7 9" id="KW-0408">Iron</keyword>
<dbReference type="PRINTS" id="PR00385">
    <property type="entry name" value="P450"/>
</dbReference>
<dbReference type="GO" id="GO:0016705">
    <property type="term" value="F:oxidoreductase activity, acting on paired donors, with incorporation or reduction of molecular oxygen"/>
    <property type="evidence" value="ECO:0007669"/>
    <property type="project" value="InterPro"/>
</dbReference>
<comment type="similarity">
    <text evidence="3 10">Belongs to the cytochrome P450 family.</text>
</comment>
<dbReference type="PANTHER" id="PTHR46300:SF7">
    <property type="entry name" value="P450, PUTATIVE (EUROFUNG)-RELATED"/>
    <property type="match status" value="1"/>
</dbReference>
<dbReference type="GO" id="GO:0020037">
    <property type="term" value="F:heme binding"/>
    <property type="evidence" value="ECO:0007669"/>
    <property type="project" value="InterPro"/>
</dbReference>
<dbReference type="InterPro" id="IPR017972">
    <property type="entry name" value="Cyt_P450_CS"/>
</dbReference>
<evidence type="ECO:0000256" key="11">
    <source>
        <dbReference type="SAM" id="Phobius"/>
    </source>
</evidence>
<proteinExistence type="inferred from homology"/>
<dbReference type="PROSITE" id="PS00086">
    <property type="entry name" value="CYTOCHROME_P450"/>
    <property type="match status" value="1"/>
</dbReference>
<keyword evidence="4 9" id="KW-0349">Heme</keyword>
<dbReference type="Gene3D" id="1.10.630.10">
    <property type="entry name" value="Cytochrome P450"/>
    <property type="match status" value="1"/>
</dbReference>
<dbReference type="InterPro" id="IPR002401">
    <property type="entry name" value="Cyt_P450_E_grp-I"/>
</dbReference>
<evidence type="ECO:0000313" key="13">
    <source>
        <dbReference type="Proteomes" id="UP000663861"/>
    </source>
</evidence>
<dbReference type="GO" id="GO:0005506">
    <property type="term" value="F:iron ion binding"/>
    <property type="evidence" value="ECO:0007669"/>
    <property type="project" value="InterPro"/>
</dbReference>
<keyword evidence="8 10" id="KW-0503">Monooxygenase</keyword>
<comment type="caution">
    <text evidence="12">The sequence shown here is derived from an EMBL/GenBank/DDBJ whole genome shotgun (WGS) entry which is preliminary data.</text>
</comment>